<dbReference type="InterPro" id="IPR009056">
    <property type="entry name" value="Cyt_c-like_dom"/>
</dbReference>
<sequence>MRVTSLALLAGALAVLAAAPAAADPAVGAQTFSDNGCTDCHYTQGPARETSIADQLAKTGPELWYAGSKFQAEWLAAWLQDPQPIRPRAYNASNEPNPNNHPALGADDATTVNEFLMTLVSDAVEAGVIKPKKGAKGRNIFTKKMPCTGCHQFPTKKKFTGGFSGPSLIGAGSRLNPDWIFAYLMNPDVFKPFKAMPTFSGLLSEKKIKAVAAYVAHFE</sequence>
<dbReference type="SUPFAM" id="SSF46626">
    <property type="entry name" value="Cytochrome c"/>
    <property type="match status" value="2"/>
</dbReference>
<feature type="region of interest" description="Disordered" evidence="5">
    <location>
        <begin position="87"/>
        <end position="106"/>
    </location>
</feature>
<dbReference type="GO" id="GO:0020037">
    <property type="term" value="F:heme binding"/>
    <property type="evidence" value="ECO:0007669"/>
    <property type="project" value="InterPro"/>
</dbReference>
<feature type="domain" description="Cytochrome c" evidence="7">
    <location>
        <begin position="132"/>
        <end position="219"/>
    </location>
</feature>
<name>A0A2P0QJD3_9PROT</name>
<evidence type="ECO:0000313" key="8">
    <source>
        <dbReference type="EMBL" id="ART90572.1"/>
    </source>
</evidence>
<keyword evidence="2 4" id="KW-0479">Metal-binding</keyword>
<keyword evidence="3 4" id="KW-0408">Iron</keyword>
<evidence type="ECO:0000256" key="1">
    <source>
        <dbReference type="ARBA" id="ARBA00022617"/>
    </source>
</evidence>
<keyword evidence="6" id="KW-0732">Signal</keyword>
<evidence type="ECO:0000256" key="6">
    <source>
        <dbReference type="SAM" id="SignalP"/>
    </source>
</evidence>
<evidence type="ECO:0000256" key="5">
    <source>
        <dbReference type="SAM" id="MobiDB-lite"/>
    </source>
</evidence>
<keyword evidence="1 4" id="KW-0349">Heme</keyword>
<dbReference type="PROSITE" id="PS51007">
    <property type="entry name" value="CYTC"/>
    <property type="match status" value="2"/>
</dbReference>
<dbReference type="AlphaFoldDB" id="A0A2P0QJD3"/>
<feature type="chain" id="PRO_5015112544" evidence="6">
    <location>
        <begin position="24"/>
        <end position="219"/>
    </location>
</feature>
<organism evidence="8">
    <name type="scientific">uncultured Pseudomonadota bacterium</name>
    <dbReference type="NCBI Taxonomy" id="153809"/>
    <lineage>
        <taxon>Bacteria</taxon>
        <taxon>Pseudomonadati</taxon>
        <taxon>Pseudomonadota</taxon>
        <taxon>environmental samples</taxon>
    </lineage>
</organism>
<evidence type="ECO:0000256" key="3">
    <source>
        <dbReference type="ARBA" id="ARBA00023004"/>
    </source>
</evidence>
<protein>
    <submittedName>
        <fullName evidence="8">Cytochrome C oxidase</fullName>
    </submittedName>
</protein>
<accession>A0A2P0QJD3</accession>
<feature type="domain" description="Cytochrome c" evidence="7">
    <location>
        <begin position="23"/>
        <end position="120"/>
    </location>
</feature>
<dbReference type="InterPro" id="IPR036909">
    <property type="entry name" value="Cyt_c-like_dom_sf"/>
</dbReference>
<dbReference type="GO" id="GO:0009055">
    <property type="term" value="F:electron transfer activity"/>
    <property type="evidence" value="ECO:0007669"/>
    <property type="project" value="InterPro"/>
</dbReference>
<feature type="compositionally biased region" description="Polar residues" evidence="5">
    <location>
        <begin position="91"/>
        <end position="100"/>
    </location>
</feature>
<dbReference type="Pfam" id="PF13442">
    <property type="entry name" value="Cytochrome_CBB3"/>
    <property type="match status" value="1"/>
</dbReference>
<dbReference type="Gene3D" id="1.10.760.10">
    <property type="entry name" value="Cytochrome c-like domain"/>
    <property type="match status" value="2"/>
</dbReference>
<proteinExistence type="predicted"/>
<evidence type="ECO:0000256" key="2">
    <source>
        <dbReference type="ARBA" id="ARBA00022723"/>
    </source>
</evidence>
<dbReference type="GO" id="GO:0046872">
    <property type="term" value="F:metal ion binding"/>
    <property type="evidence" value="ECO:0007669"/>
    <property type="project" value="UniProtKB-KW"/>
</dbReference>
<evidence type="ECO:0000259" key="7">
    <source>
        <dbReference type="PROSITE" id="PS51007"/>
    </source>
</evidence>
<evidence type="ECO:0000256" key="4">
    <source>
        <dbReference type="PROSITE-ProRule" id="PRU00433"/>
    </source>
</evidence>
<feature type="signal peptide" evidence="6">
    <location>
        <begin position="1"/>
        <end position="23"/>
    </location>
</feature>
<reference evidence="8" key="1">
    <citation type="submission" date="2016-12" db="EMBL/GenBank/DDBJ databases">
        <title>Arsenic respiratory pathways in the anoxic pelagic waters of the Pacific Ocean.</title>
        <authorList>
            <person name="Saunders J.K."/>
            <person name="Fuchsman C.A."/>
            <person name="McKay C."/>
            <person name="Rocap G."/>
        </authorList>
    </citation>
    <scope>NUCLEOTIDE SEQUENCE</scope>
</reference>
<dbReference type="EMBL" id="KY400105">
    <property type="protein sequence ID" value="ART90572.1"/>
    <property type="molecule type" value="Genomic_DNA"/>
</dbReference>